<sequence length="132" mass="15019">MSDLVERMGPGRVLSGIKDITDRALPAITKFAQDSSQETRFYGRKMLHYLMSHPDFDKMIHKYVPSKDLPSLRDLIKHIQVKGVGEIQDTPSARGRRSYHRSVSSLRASSVSQNAYNTLESTMYRDMKSANN</sequence>
<dbReference type="InterPro" id="IPR011989">
    <property type="entry name" value="ARM-like"/>
</dbReference>
<keyword evidence="3" id="KW-1185">Reference proteome</keyword>
<dbReference type="PANTHER" id="PTHR21567">
    <property type="entry name" value="CLASP"/>
    <property type="match status" value="1"/>
</dbReference>
<reference evidence="2" key="1">
    <citation type="submission" date="2023-05" db="EMBL/GenBank/DDBJ databases">
        <authorList>
            <person name="Stuckert A."/>
        </authorList>
    </citation>
    <scope>NUCLEOTIDE SEQUENCE</scope>
</reference>
<dbReference type="EMBL" id="CATNWA010004953">
    <property type="protein sequence ID" value="CAI9549045.1"/>
    <property type="molecule type" value="Genomic_DNA"/>
</dbReference>
<dbReference type="Gene3D" id="1.25.10.10">
    <property type="entry name" value="Leucine-rich Repeat Variant"/>
    <property type="match status" value="1"/>
</dbReference>
<proteinExistence type="predicted"/>
<protein>
    <submittedName>
        <fullName evidence="2">Uncharacterized protein</fullName>
    </submittedName>
</protein>
<dbReference type="PANTHER" id="PTHR21567:SF6">
    <property type="entry name" value="TOG ARRAY REGULATOR OF AXONEMAL MICROTUBULES PROTEIN 1"/>
    <property type="match status" value="1"/>
</dbReference>
<name>A0ABN9BNI4_9NEOB</name>
<organism evidence="2 3">
    <name type="scientific">Staurois parvus</name>
    <dbReference type="NCBI Taxonomy" id="386267"/>
    <lineage>
        <taxon>Eukaryota</taxon>
        <taxon>Metazoa</taxon>
        <taxon>Chordata</taxon>
        <taxon>Craniata</taxon>
        <taxon>Vertebrata</taxon>
        <taxon>Euteleostomi</taxon>
        <taxon>Amphibia</taxon>
        <taxon>Batrachia</taxon>
        <taxon>Anura</taxon>
        <taxon>Neobatrachia</taxon>
        <taxon>Ranoidea</taxon>
        <taxon>Ranidae</taxon>
        <taxon>Staurois</taxon>
    </lineage>
</organism>
<feature type="region of interest" description="Disordered" evidence="1">
    <location>
        <begin position="87"/>
        <end position="106"/>
    </location>
</feature>
<evidence type="ECO:0000313" key="2">
    <source>
        <dbReference type="EMBL" id="CAI9549045.1"/>
    </source>
</evidence>
<gene>
    <name evidence="2" type="ORF">SPARVUS_LOCUS3271049</name>
</gene>
<evidence type="ECO:0000256" key="1">
    <source>
        <dbReference type="SAM" id="MobiDB-lite"/>
    </source>
</evidence>
<evidence type="ECO:0000313" key="3">
    <source>
        <dbReference type="Proteomes" id="UP001162483"/>
    </source>
</evidence>
<dbReference type="Proteomes" id="UP001162483">
    <property type="component" value="Unassembled WGS sequence"/>
</dbReference>
<comment type="caution">
    <text evidence="2">The sequence shown here is derived from an EMBL/GenBank/DDBJ whole genome shotgun (WGS) entry which is preliminary data.</text>
</comment>
<accession>A0ABN9BNI4</accession>